<dbReference type="HOGENOM" id="CLU_011226_3_0_1"/>
<protein>
    <recommendedName>
        <fullName evidence="4">GST C-terminal domain-containing protein</fullName>
    </recommendedName>
</protein>
<name>A0CKB6_PARTE</name>
<dbReference type="GO" id="GO:0005737">
    <property type="term" value="C:cytoplasm"/>
    <property type="evidence" value="ECO:0000318"/>
    <property type="project" value="GO_Central"/>
</dbReference>
<organism evidence="5 6">
    <name type="scientific">Paramecium tetraurelia</name>
    <dbReference type="NCBI Taxonomy" id="5888"/>
    <lineage>
        <taxon>Eukaryota</taxon>
        <taxon>Sar</taxon>
        <taxon>Alveolata</taxon>
        <taxon>Ciliophora</taxon>
        <taxon>Intramacronucleata</taxon>
        <taxon>Oligohymenophorea</taxon>
        <taxon>Peniculida</taxon>
        <taxon>Parameciidae</taxon>
        <taxon>Paramecium</taxon>
    </lineage>
</organism>
<evidence type="ECO:0000313" key="6">
    <source>
        <dbReference type="Proteomes" id="UP000000600"/>
    </source>
</evidence>
<dbReference type="SUPFAM" id="SSF89942">
    <property type="entry name" value="eEF1-gamma domain"/>
    <property type="match status" value="1"/>
</dbReference>
<dbReference type="OrthoDB" id="292533at2759"/>
<feature type="compositionally biased region" description="Basic and acidic residues" evidence="3">
    <location>
        <begin position="226"/>
        <end position="237"/>
    </location>
</feature>
<keyword evidence="2" id="KW-0648">Protein biosynthesis</keyword>
<proteinExistence type="predicted"/>
<feature type="domain" description="GST C-terminal" evidence="4">
    <location>
        <begin position="82"/>
        <end position="212"/>
    </location>
</feature>
<dbReference type="KEGG" id="ptm:GSPATT00000946001"/>
<dbReference type="InterPro" id="IPR050802">
    <property type="entry name" value="EF-GSTs"/>
</dbReference>
<dbReference type="PANTHER" id="PTHR43986:SF1">
    <property type="entry name" value="ELONGATION FACTOR 1-GAMMA"/>
    <property type="match status" value="1"/>
</dbReference>
<dbReference type="Gene3D" id="1.20.1050.10">
    <property type="match status" value="1"/>
</dbReference>
<dbReference type="InterPro" id="IPR010987">
    <property type="entry name" value="Glutathione-S-Trfase_C-like"/>
</dbReference>
<dbReference type="InterPro" id="IPR036433">
    <property type="entry name" value="EF1B_G_C_sf"/>
</dbReference>
<reference evidence="5 6" key="1">
    <citation type="journal article" date="2006" name="Nature">
        <title>Global trends of whole-genome duplications revealed by the ciliate Paramecium tetraurelia.</title>
        <authorList>
            <consortium name="Genoscope"/>
            <person name="Aury J.-M."/>
            <person name="Jaillon O."/>
            <person name="Duret L."/>
            <person name="Noel B."/>
            <person name="Jubin C."/>
            <person name="Porcel B.M."/>
            <person name="Segurens B."/>
            <person name="Daubin V."/>
            <person name="Anthouard V."/>
            <person name="Aiach N."/>
            <person name="Arnaiz O."/>
            <person name="Billaut A."/>
            <person name="Beisson J."/>
            <person name="Blanc I."/>
            <person name="Bouhouche K."/>
            <person name="Camara F."/>
            <person name="Duharcourt S."/>
            <person name="Guigo R."/>
            <person name="Gogendeau D."/>
            <person name="Katinka M."/>
            <person name="Keller A.-M."/>
            <person name="Kissmehl R."/>
            <person name="Klotz C."/>
            <person name="Koll F."/>
            <person name="Le Moue A."/>
            <person name="Lepere C."/>
            <person name="Malinsky S."/>
            <person name="Nowacki M."/>
            <person name="Nowak J.K."/>
            <person name="Plattner H."/>
            <person name="Poulain J."/>
            <person name="Ruiz F."/>
            <person name="Serrano V."/>
            <person name="Zagulski M."/>
            <person name="Dessen P."/>
            <person name="Betermier M."/>
            <person name="Weissenbach J."/>
            <person name="Scarpelli C."/>
            <person name="Schachter V."/>
            <person name="Sperling L."/>
            <person name="Meyer E."/>
            <person name="Cohen J."/>
            <person name="Wincker P."/>
        </authorList>
    </citation>
    <scope>NUCLEOTIDE SEQUENCE [LARGE SCALE GENOMIC DNA]</scope>
    <source>
        <strain evidence="5 6">Stock d4-2</strain>
    </source>
</reference>
<dbReference type="SMART" id="SM01183">
    <property type="entry name" value="EF1G"/>
    <property type="match status" value="1"/>
</dbReference>
<dbReference type="PROSITE" id="PS50405">
    <property type="entry name" value="GST_CTER"/>
    <property type="match status" value="1"/>
</dbReference>
<dbReference type="InterPro" id="IPR001662">
    <property type="entry name" value="EF1B_G_C"/>
</dbReference>
<keyword evidence="1" id="KW-0251">Elongation factor</keyword>
<dbReference type="STRING" id="5888.A0CKB6"/>
<dbReference type="SUPFAM" id="SSF47616">
    <property type="entry name" value="GST C-terminal domain-like"/>
    <property type="match status" value="1"/>
</dbReference>
<dbReference type="GO" id="GO:0003746">
    <property type="term" value="F:translation elongation factor activity"/>
    <property type="evidence" value="ECO:0007669"/>
    <property type="project" value="UniProtKB-KW"/>
</dbReference>
<dbReference type="Proteomes" id="UP000000600">
    <property type="component" value="Unassembled WGS sequence"/>
</dbReference>
<dbReference type="Pfam" id="PF00043">
    <property type="entry name" value="GST_C"/>
    <property type="match status" value="1"/>
</dbReference>
<dbReference type="InParanoid" id="A0CKB6"/>
<feature type="region of interest" description="Disordered" evidence="3">
    <location>
        <begin position="212"/>
        <end position="237"/>
    </location>
</feature>
<evidence type="ECO:0000256" key="3">
    <source>
        <dbReference type="SAM" id="MobiDB-lite"/>
    </source>
</evidence>
<dbReference type="GeneID" id="5024415"/>
<dbReference type="AlphaFoldDB" id="A0CKB6"/>
<dbReference type="RefSeq" id="XP_001438630.1">
    <property type="nucleotide sequence ID" value="XM_001438593.2"/>
</dbReference>
<dbReference type="GO" id="GO:0005634">
    <property type="term" value="C:nucleus"/>
    <property type="evidence" value="ECO:0000318"/>
    <property type="project" value="GO_Central"/>
</dbReference>
<evidence type="ECO:0000256" key="1">
    <source>
        <dbReference type="ARBA" id="ARBA00022768"/>
    </source>
</evidence>
<accession>A0CKB6</accession>
<dbReference type="Gene3D" id="3.30.70.1010">
    <property type="entry name" value="Translation elongation factor EF1B, gamma chain, conserved domain"/>
    <property type="match status" value="1"/>
</dbReference>
<dbReference type="PANTHER" id="PTHR43986">
    <property type="entry name" value="ELONGATION FACTOR 1-GAMMA"/>
    <property type="match status" value="1"/>
</dbReference>
<dbReference type="Pfam" id="PF00647">
    <property type="entry name" value="EF1G"/>
    <property type="match status" value="1"/>
</dbReference>
<gene>
    <name evidence="5" type="ORF">GSPATT00000946001</name>
</gene>
<evidence type="ECO:0000256" key="2">
    <source>
        <dbReference type="ARBA" id="ARBA00022917"/>
    </source>
</evidence>
<evidence type="ECO:0000259" key="4">
    <source>
        <dbReference type="PROSITE" id="PS50405"/>
    </source>
</evidence>
<sequence>MSHKLTYTVGNPRVGKIIVAAQLANNLKLQKYKSFICIRLQRFFDQDHCRQISFVRNTRRISSSSNAILQYVTRGKPLVGITDYQQAMVRFYIARIGTYSTWFAVANSWFWIDNTLKIRRNKKELNWKLKILENHFKKNNFLVGQLLTIADLILATYFQRLFPLHLIYKYRDTIPNYFQIKYLHFWIIMEKPNIAIKPFPLQYYQQQQQKQLKQQLPQNTQQQKAHSKDEGEEEKPIKQQCEFDLLPQSTFNIDDWKRQFLASKNFAAEFKTFWNILILKDGLYGLLNILRLNKMQRTDPHFKKWPFAIHSVYGDVPDFQICGAQIWKGTEIPQFLKDHPTFEYLQLTKLDASKPEDIALFEEYWLDQTEDESKVQGLTARALHYFR</sequence>
<dbReference type="EMBL" id="CT868096">
    <property type="protein sequence ID" value="CAK71233.1"/>
    <property type="molecule type" value="Genomic_DNA"/>
</dbReference>
<keyword evidence="6" id="KW-1185">Reference proteome</keyword>
<dbReference type="InterPro" id="IPR004046">
    <property type="entry name" value="GST_C"/>
</dbReference>
<evidence type="ECO:0000313" key="5">
    <source>
        <dbReference type="EMBL" id="CAK71233.1"/>
    </source>
</evidence>
<dbReference type="InterPro" id="IPR036282">
    <property type="entry name" value="Glutathione-S-Trfase_C_sf"/>
</dbReference>
<feature type="compositionally biased region" description="Low complexity" evidence="3">
    <location>
        <begin position="212"/>
        <end position="224"/>
    </location>
</feature>
<dbReference type="GO" id="GO:0006414">
    <property type="term" value="P:translational elongation"/>
    <property type="evidence" value="ECO:0000318"/>
    <property type="project" value="GO_Central"/>
</dbReference>